<name>A0A831VLY5_9FLAO</name>
<reference evidence="1" key="1">
    <citation type="journal article" date="2020" name="mSystems">
        <title>Genome- and Community-Level Interaction Insights into Carbon Utilization and Element Cycling Functions of Hydrothermarchaeota in Hydrothermal Sediment.</title>
        <authorList>
            <person name="Zhou Z."/>
            <person name="Liu Y."/>
            <person name="Xu W."/>
            <person name="Pan J."/>
            <person name="Luo Z.H."/>
            <person name="Li M."/>
        </authorList>
    </citation>
    <scope>NUCLEOTIDE SEQUENCE [LARGE SCALE GENOMIC DNA]</scope>
    <source>
        <strain evidence="1">HyVt-345</strain>
    </source>
</reference>
<accession>A0A831VLY5</accession>
<protein>
    <submittedName>
        <fullName evidence="1">Uncharacterized protein</fullName>
    </submittedName>
</protein>
<feature type="non-terminal residue" evidence="1">
    <location>
        <position position="1"/>
    </location>
</feature>
<gene>
    <name evidence="1" type="ORF">ENH87_04365</name>
</gene>
<dbReference type="Pfam" id="PF14121">
    <property type="entry name" value="Porin_10"/>
    <property type="match status" value="1"/>
</dbReference>
<evidence type="ECO:0000313" key="1">
    <source>
        <dbReference type="EMBL" id="HEA20130.1"/>
    </source>
</evidence>
<comment type="caution">
    <text evidence="1">The sequence shown here is derived from an EMBL/GenBank/DDBJ whole genome shotgun (WGS) entry which is preliminary data.</text>
</comment>
<organism evidence="1">
    <name type="scientific">Pricia antarctica</name>
    <dbReference type="NCBI Taxonomy" id="641691"/>
    <lineage>
        <taxon>Bacteria</taxon>
        <taxon>Pseudomonadati</taxon>
        <taxon>Bacteroidota</taxon>
        <taxon>Flavobacteriia</taxon>
        <taxon>Flavobacteriales</taxon>
        <taxon>Flavobacteriaceae</taxon>
        <taxon>Pricia</taxon>
    </lineage>
</organism>
<dbReference type="AlphaFoldDB" id="A0A831VLY5"/>
<dbReference type="Proteomes" id="UP000886191">
    <property type="component" value="Unassembled WGS sequence"/>
</dbReference>
<proteinExistence type="predicted"/>
<sequence length="37" mass="4345">NTVMYQNVSQANAVLNVPEWVTRNTLYFSGNWRKKKS</sequence>
<dbReference type="InterPro" id="IPR025631">
    <property type="entry name" value="Porin_10"/>
</dbReference>
<dbReference type="EMBL" id="DRGL01000021">
    <property type="protein sequence ID" value="HEA20130.1"/>
    <property type="molecule type" value="Genomic_DNA"/>
</dbReference>